<dbReference type="PANTHER" id="PTHR33988:SF2">
    <property type="entry name" value="ENDORIBONUCLEASE MAZF"/>
    <property type="match status" value="1"/>
</dbReference>
<evidence type="ECO:0000313" key="1">
    <source>
        <dbReference type="EMBL" id="QNO52917.1"/>
    </source>
</evidence>
<sequence>MNYDRGDVVIVPFPFVTSEGASQKARPALIISDHSIDRRFEDLIMVGITSRIVEDLKETEYRIAEGTEVFKSSGLAKISAVRCEYIMTVPRRLVARRLGRLPDETMKEIDKRLKLSFGIKDQGG</sequence>
<accession>A0A7G9YY33</accession>
<dbReference type="GO" id="GO:0004521">
    <property type="term" value="F:RNA endonuclease activity"/>
    <property type="evidence" value="ECO:0007669"/>
    <property type="project" value="TreeGrafter"/>
</dbReference>
<protein>
    <recommendedName>
        <fullName evidence="2">Type II toxin-antitoxin system PemK/MazF family toxin</fullName>
    </recommendedName>
</protein>
<dbReference type="PANTHER" id="PTHR33988">
    <property type="entry name" value="ENDORIBONUCLEASE MAZF-RELATED"/>
    <property type="match status" value="1"/>
</dbReference>
<dbReference type="Pfam" id="PF02452">
    <property type="entry name" value="PemK_toxin"/>
    <property type="match status" value="1"/>
</dbReference>
<organism evidence="1">
    <name type="scientific">Candidatus Methanophagaceae archaeon ANME-1 ERB6</name>
    <dbReference type="NCBI Taxonomy" id="2759912"/>
    <lineage>
        <taxon>Archaea</taxon>
        <taxon>Methanobacteriati</taxon>
        <taxon>Methanobacteriota</taxon>
        <taxon>Stenosarchaea group</taxon>
        <taxon>Methanomicrobia</taxon>
        <taxon>Candidatus Methanophagales</taxon>
        <taxon>Candidatus Methanophagaceae</taxon>
    </lineage>
</organism>
<dbReference type="GO" id="GO:0003677">
    <property type="term" value="F:DNA binding"/>
    <property type="evidence" value="ECO:0007669"/>
    <property type="project" value="InterPro"/>
</dbReference>
<dbReference type="InterPro" id="IPR011067">
    <property type="entry name" value="Plasmid_toxin/cell-grow_inhib"/>
</dbReference>
<proteinExistence type="predicted"/>
<dbReference type="SUPFAM" id="SSF50118">
    <property type="entry name" value="Cell growth inhibitor/plasmid maintenance toxic component"/>
    <property type="match status" value="1"/>
</dbReference>
<dbReference type="GO" id="GO:0006402">
    <property type="term" value="P:mRNA catabolic process"/>
    <property type="evidence" value="ECO:0007669"/>
    <property type="project" value="TreeGrafter"/>
</dbReference>
<reference evidence="1" key="1">
    <citation type="submission" date="2020-06" db="EMBL/GenBank/DDBJ databases">
        <title>Unique genomic features of the anaerobic methanotrophic archaea.</title>
        <authorList>
            <person name="Chadwick G.L."/>
            <person name="Skennerton C.T."/>
            <person name="Laso-Perez R."/>
            <person name="Leu A.O."/>
            <person name="Speth D.R."/>
            <person name="Yu H."/>
            <person name="Morgan-Lang C."/>
            <person name="Hatzenpichler R."/>
            <person name="Goudeau D."/>
            <person name="Malmstrom R."/>
            <person name="Brazelton W.J."/>
            <person name="Woyke T."/>
            <person name="Hallam S.J."/>
            <person name="Tyson G.W."/>
            <person name="Wegener G."/>
            <person name="Boetius A."/>
            <person name="Orphan V."/>
        </authorList>
    </citation>
    <scope>NUCLEOTIDE SEQUENCE</scope>
</reference>
<dbReference type="GO" id="GO:0016075">
    <property type="term" value="P:rRNA catabolic process"/>
    <property type="evidence" value="ECO:0007669"/>
    <property type="project" value="TreeGrafter"/>
</dbReference>
<gene>
    <name evidence="1" type="ORF">PANBHIFL_00032</name>
</gene>
<evidence type="ECO:0008006" key="2">
    <source>
        <dbReference type="Google" id="ProtNLM"/>
    </source>
</evidence>
<dbReference type="EMBL" id="MT631525">
    <property type="protein sequence ID" value="QNO52917.1"/>
    <property type="molecule type" value="Genomic_DNA"/>
</dbReference>
<dbReference type="AlphaFoldDB" id="A0A7G9YY33"/>
<dbReference type="InterPro" id="IPR003477">
    <property type="entry name" value="PemK-like"/>
</dbReference>
<dbReference type="Gene3D" id="2.30.30.110">
    <property type="match status" value="1"/>
</dbReference>
<name>A0A7G9YY33_9EURY</name>